<dbReference type="STRING" id="431595.K3WXS2"/>
<dbReference type="HOGENOM" id="CLU_063787_0_0_1"/>
<organism evidence="2 3">
    <name type="scientific">Globisporangium ultimum (strain ATCC 200006 / CBS 805.95 / DAOM BR144)</name>
    <name type="common">Pythium ultimum</name>
    <dbReference type="NCBI Taxonomy" id="431595"/>
    <lineage>
        <taxon>Eukaryota</taxon>
        <taxon>Sar</taxon>
        <taxon>Stramenopiles</taxon>
        <taxon>Oomycota</taxon>
        <taxon>Peronosporomycetes</taxon>
        <taxon>Pythiales</taxon>
        <taxon>Pythiaceae</taxon>
        <taxon>Globisporangium</taxon>
    </lineage>
</organism>
<dbReference type="VEuPathDB" id="FungiDB:PYU1_G009752"/>
<dbReference type="PANTHER" id="PTHR17630">
    <property type="entry name" value="DIENELACTONE HYDROLASE"/>
    <property type="match status" value="1"/>
</dbReference>
<dbReference type="SUPFAM" id="SSF53474">
    <property type="entry name" value="alpha/beta-Hydrolases"/>
    <property type="match status" value="1"/>
</dbReference>
<reference evidence="3" key="2">
    <citation type="submission" date="2010-04" db="EMBL/GenBank/DDBJ databases">
        <authorList>
            <person name="Buell R."/>
            <person name="Hamilton J."/>
            <person name="Hostetler J."/>
        </authorList>
    </citation>
    <scope>NUCLEOTIDE SEQUENCE [LARGE SCALE GENOMIC DNA]</scope>
    <source>
        <strain evidence="3">DAOM:BR144</strain>
    </source>
</reference>
<reference evidence="3" key="1">
    <citation type="journal article" date="2010" name="Genome Biol.">
        <title>Genome sequence of the necrotrophic plant pathogen Pythium ultimum reveals original pathogenicity mechanisms and effector repertoire.</title>
        <authorList>
            <person name="Levesque C.A."/>
            <person name="Brouwer H."/>
            <person name="Cano L."/>
            <person name="Hamilton J.P."/>
            <person name="Holt C."/>
            <person name="Huitema E."/>
            <person name="Raffaele S."/>
            <person name="Robideau G.P."/>
            <person name="Thines M."/>
            <person name="Win J."/>
            <person name="Zerillo M.M."/>
            <person name="Beakes G.W."/>
            <person name="Boore J.L."/>
            <person name="Busam D."/>
            <person name="Dumas B."/>
            <person name="Ferriera S."/>
            <person name="Fuerstenberg S.I."/>
            <person name="Gachon C.M."/>
            <person name="Gaulin E."/>
            <person name="Govers F."/>
            <person name="Grenville-Briggs L."/>
            <person name="Horner N."/>
            <person name="Hostetler J."/>
            <person name="Jiang R.H."/>
            <person name="Johnson J."/>
            <person name="Krajaejun T."/>
            <person name="Lin H."/>
            <person name="Meijer H.J."/>
            <person name="Moore B."/>
            <person name="Morris P."/>
            <person name="Phuntmart V."/>
            <person name="Puiu D."/>
            <person name="Shetty J."/>
            <person name="Stajich J.E."/>
            <person name="Tripathy S."/>
            <person name="Wawra S."/>
            <person name="van West P."/>
            <person name="Whitty B.R."/>
            <person name="Coutinho P.M."/>
            <person name="Henrissat B."/>
            <person name="Martin F."/>
            <person name="Thomas P.D."/>
            <person name="Tyler B.M."/>
            <person name="De Vries R.P."/>
            <person name="Kamoun S."/>
            <person name="Yandell M."/>
            <person name="Tisserat N."/>
            <person name="Buell C.R."/>
        </authorList>
    </citation>
    <scope>NUCLEOTIDE SEQUENCE</scope>
    <source>
        <strain evidence="3">DAOM:BR144</strain>
    </source>
</reference>
<dbReference type="GO" id="GO:0016787">
    <property type="term" value="F:hydrolase activity"/>
    <property type="evidence" value="ECO:0007669"/>
    <property type="project" value="InterPro"/>
</dbReference>
<proteinExistence type="predicted"/>
<sequence length="254" mass="27421">MSCCPVNSEPPLASADATAGATRTFGHTTFYTAGPPTARAGILAFPDIFGPNSGRSKQDADNLGKLGYAVVLVDLTDGDWFDGASRERMPEWTAKYTYEEYLSARIDDAITYLKTVANVEHIASYGYCFGAWVGARLSVLDEPVLRGHVSFHPSWSRENSINGDGAVERLSERIKVPQLLLSASNDPDFVKANGSVHKILSSNAAIAALSDVVDFPDVNHGWVNRGDLENSKVKAAVAKAWHAAVKFFQTVCPV</sequence>
<dbReference type="EMBL" id="GL376615">
    <property type="status" value="NOT_ANNOTATED_CDS"/>
    <property type="molecule type" value="Genomic_DNA"/>
</dbReference>
<evidence type="ECO:0000313" key="3">
    <source>
        <dbReference type="Proteomes" id="UP000019132"/>
    </source>
</evidence>
<dbReference type="Gene3D" id="3.40.50.1820">
    <property type="entry name" value="alpha/beta hydrolase"/>
    <property type="match status" value="1"/>
</dbReference>
<dbReference type="Pfam" id="PF01738">
    <property type="entry name" value="DLH"/>
    <property type="match status" value="1"/>
</dbReference>
<dbReference type="OMA" id="WVNRGDL"/>
<dbReference type="InterPro" id="IPR029058">
    <property type="entry name" value="AB_hydrolase_fold"/>
</dbReference>
<accession>K3WXS2</accession>
<dbReference type="Proteomes" id="UP000019132">
    <property type="component" value="Unassembled WGS sequence"/>
</dbReference>
<dbReference type="InterPro" id="IPR002925">
    <property type="entry name" value="Dienelactn_hydro"/>
</dbReference>
<name>K3WXS2_GLOUD</name>
<dbReference type="InParanoid" id="K3WXS2"/>
<dbReference type="PANTHER" id="PTHR17630:SF44">
    <property type="entry name" value="PROTEIN AIM2"/>
    <property type="match status" value="1"/>
</dbReference>
<keyword evidence="3" id="KW-1185">Reference proteome</keyword>
<feature type="domain" description="Dienelactone hydrolase" evidence="1">
    <location>
        <begin position="31"/>
        <end position="251"/>
    </location>
</feature>
<evidence type="ECO:0000313" key="2">
    <source>
        <dbReference type="EnsemblProtists" id="PYU1_T009770"/>
    </source>
</evidence>
<dbReference type="eggNOG" id="KOG3043">
    <property type="taxonomic scope" value="Eukaryota"/>
</dbReference>
<reference evidence="2" key="3">
    <citation type="submission" date="2015-02" db="UniProtKB">
        <authorList>
            <consortium name="EnsemblProtists"/>
        </authorList>
    </citation>
    <scope>IDENTIFICATION</scope>
    <source>
        <strain evidence="2">DAOM BR144</strain>
    </source>
</reference>
<dbReference type="EnsemblProtists" id="PYU1_T009770">
    <property type="protein sequence ID" value="PYU1_T009770"/>
    <property type="gene ID" value="PYU1_G009752"/>
</dbReference>
<dbReference type="AlphaFoldDB" id="K3WXS2"/>
<evidence type="ECO:0000259" key="1">
    <source>
        <dbReference type="Pfam" id="PF01738"/>
    </source>
</evidence>
<protein>
    <recommendedName>
        <fullName evidence="1">Dienelactone hydrolase domain-containing protein</fullName>
    </recommendedName>
</protein>